<protein>
    <submittedName>
        <fullName evidence="1">Uncharacterized protein</fullName>
    </submittedName>
</protein>
<dbReference type="EMBL" id="CP144690">
    <property type="protein sequence ID" value="WVY90337.1"/>
    <property type="molecule type" value="Genomic_DNA"/>
</dbReference>
<reference evidence="1 2" key="1">
    <citation type="journal article" date="2023" name="Life. Sci Alliance">
        <title>Evolutionary insights into 3D genome organization and epigenetic landscape of Vigna mungo.</title>
        <authorList>
            <person name="Junaid A."/>
            <person name="Singh B."/>
            <person name="Bhatia S."/>
        </authorList>
    </citation>
    <scope>NUCLEOTIDE SEQUENCE [LARGE SCALE GENOMIC DNA]</scope>
    <source>
        <strain evidence="1">Urdbean</strain>
    </source>
</reference>
<dbReference type="Proteomes" id="UP001374535">
    <property type="component" value="Chromosome 11"/>
</dbReference>
<keyword evidence="2" id="KW-1185">Reference proteome</keyword>
<dbReference type="AlphaFoldDB" id="A0AAQ3MFT1"/>
<gene>
    <name evidence="1" type="ORF">V8G54_035851</name>
</gene>
<name>A0AAQ3MFT1_VIGMU</name>
<evidence type="ECO:0000313" key="2">
    <source>
        <dbReference type="Proteomes" id="UP001374535"/>
    </source>
</evidence>
<sequence length="128" mass="14419">MGQNLPLLATILGFRKAAWVSILFQEFVWKFNLPNAEEVVGICKGKLVSEAENLEIISEKVDSFEYEKVACIVEGSKLRDGVVEDSGMGRRTMRKAWNTDPCRSIECYNSVSECRSCWLKFVVVSGMT</sequence>
<proteinExistence type="predicted"/>
<organism evidence="1 2">
    <name type="scientific">Vigna mungo</name>
    <name type="common">Black gram</name>
    <name type="synonym">Phaseolus mungo</name>
    <dbReference type="NCBI Taxonomy" id="3915"/>
    <lineage>
        <taxon>Eukaryota</taxon>
        <taxon>Viridiplantae</taxon>
        <taxon>Streptophyta</taxon>
        <taxon>Embryophyta</taxon>
        <taxon>Tracheophyta</taxon>
        <taxon>Spermatophyta</taxon>
        <taxon>Magnoliopsida</taxon>
        <taxon>eudicotyledons</taxon>
        <taxon>Gunneridae</taxon>
        <taxon>Pentapetalae</taxon>
        <taxon>rosids</taxon>
        <taxon>fabids</taxon>
        <taxon>Fabales</taxon>
        <taxon>Fabaceae</taxon>
        <taxon>Papilionoideae</taxon>
        <taxon>50 kb inversion clade</taxon>
        <taxon>NPAAA clade</taxon>
        <taxon>indigoferoid/millettioid clade</taxon>
        <taxon>Phaseoleae</taxon>
        <taxon>Vigna</taxon>
    </lineage>
</organism>
<accession>A0AAQ3MFT1</accession>
<evidence type="ECO:0000313" key="1">
    <source>
        <dbReference type="EMBL" id="WVY90337.1"/>
    </source>
</evidence>